<name>A0ABS4G491_9CLOT</name>
<dbReference type="InterPro" id="IPR011050">
    <property type="entry name" value="Pectin_lyase_fold/virulence"/>
</dbReference>
<proteinExistence type="predicted"/>
<keyword evidence="2" id="KW-1185">Reference proteome</keyword>
<organism evidence="1 2">
    <name type="scientific">Youngiibacter multivorans</name>
    <dbReference type="NCBI Taxonomy" id="937251"/>
    <lineage>
        <taxon>Bacteria</taxon>
        <taxon>Bacillati</taxon>
        <taxon>Bacillota</taxon>
        <taxon>Clostridia</taxon>
        <taxon>Eubacteriales</taxon>
        <taxon>Clostridiaceae</taxon>
        <taxon>Youngiibacter</taxon>
    </lineage>
</organism>
<comment type="caution">
    <text evidence="1">The sequence shown here is derived from an EMBL/GenBank/DDBJ whole genome shotgun (WGS) entry which is preliminary data.</text>
</comment>
<dbReference type="InterPro" id="IPR006626">
    <property type="entry name" value="PbH1"/>
</dbReference>
<evidence type="ECO:0008006" key="3">
    <source>
        <dbReference type="Google" id="ProtNLM"/>
    </source>
</evidence>
<dbReference type="InterPro" id="IPR012334">
    <property type="entry name" value="Pectin_lyas_fold"/>
</dbReference>
<dbReference type="Gene3D" id="2.160.20.10">
    <property type="entry name" value="Single-stranded right-handed beta-helix, Pectin lyase-like"/>
    <property type="match status" value="2"/>
</dbReference>
<dbReference type="SUPFAM" id="SSF51126">
    <property type="entry name" value="Pectin lyase-like"/>
    <property type="match status" value="1"/>
</dbReference>
<dbReference type="Proteomes" id="UP001519271">
    <property type="component" value="Unassembled WGS sequence"/>
</dbReference>
<dbReference type="RefSeq" id="WP_209459555.1">
    <property type="nucleotide sequence ID" value="NZ_JAGGKC010000014.1"/>
</dbReference>
<dbReference type="SMART" id="SM00710">
    <property type="entry name" value="PbH1"/>
    <property type="match status" value="5"/>
</dbReference>
<sequence length="562" mass="62623">MQKKIVYADDFVKDRMHAAFGIQAAIDHARSIQADEIRFGEGTYQLDEWRTIETYSIAHDDGCGDIHVKDVHLLLEGMDGIALKGSCLEDGSPGTILAGSNSLIPDTLLPSILWVTGSRNITIRNLAFIRNPETASSGRIVSVHGSVVTVEVFEGLPCNDGMGAYCMNRFDLSDRSLQGASLTFGFGFDRRFRKTGERILTLEDDNLAAILRVGDGVSWHQTGKTDFQLFFGDCENIRMDNVRIFNSNSFAILTEHCRNIRANRLVLKPRKGQLFTGSRDGWKIYRCSGKIILDECHFEGVRMDGQNVHSNFMVVETILYSRSMLCSCKYAPIPLEAGSEMEFHDGTRIVQNRIESWRIIGRNPVVHVRRDSETAGAVVPGASNYITMYEVSFEDEFEAFVSKGTLMTPLCWEPEAYICRNTVFKNIAGAGQLLRCKDVLIEGCSYENMLNAGILMGAELDTHSEGGHAINIVIKGCRFDNCGFKPRYGRFGGACIAIKSQGFNDPHNRNVVIEGNLFRNSSIAVEVRDASDVIIRSNSYEEIIERYVIDSATTSDIRISDC</sequence>
<evidence type="ECO:0000313" key="1">
    <source>
        <dbReference type="EMBL" id="MBP1919351.1"/>
    </source>
</evidence>
<gene>
    <name evidence="1" type="ORF">J2Z34_001840</name>
</gene>
<accession>A0ABS4G491</accession>
<reference evidence="1 2" key="1">
    <citation type="submission" date="2021-03" db="EMBL/GenBank/DDBJ databases">
        <title>Genomic Encyclopedia of Type Strains, Phase IV (KMG-IV): sequencing the most valuable type-strain genomes for metagenomic binning, comparative biology and taxonomic classification.</title>
        <authorList>
            <person name="Goeker M."/>
        </authorList>
    </citation>
    <scope>NUCLEOTIDE SEQUENCE [LARGE SCALE GENOMIC DNA]</scope>
    <source>
        <strain evidence="1 2">DSM 6139</strain>
    </source>
</reference>
<protein>
    <recommendedName>
        <fullName evidence="3">Right-handed parallel beta-helix repeat-containing protein</fullName>
    </recommendedName>
</protein>
<evidence type="ECO:0000313" key="2">
    <source>
        <dbReference type="Proteomes" id="UP001519271"/>
    </source>
</evidence>
<dbReference type="EMBL" id="JAGGKC010000014">
    <property type="protein sequence ID" value="MBP1919351.1"/>
    <property type="molecule type" value="Genomic_DNA"/>
</dbReference>